<keyword evidence="1" id="KW-0732">Signal</keyword>
<feature type="chain" id="PRO_5016274409" evidence="1">
    <location>
        <begin position="23"/>
        <end position="190"/>
    </location>
</feature>
<dbReference type="AlphaFoldDB" id="A0A316UGM0"/>
<dbReference type="RefSeq" id="XP_025359089.1">
    <property type="nucleotide sequence ID" value="XM_025503324.1"/>
</dbReference>
<evidence type="ECO:0000313" key="2">
    <source>
        <dbReference type="EMBL" id="PWN24477.1"/>
    </source>
</evidence>
<evidence type="ECO:0000256" key="1">
    <source>
        <dbReference type="SAM" id="SignalP"/>
    </source>
</evidence>
<protein>
    <submittedName>
        <fullName evidence="2">Uncharacterized protein</fullName>
    </submittedName>
</protein>
<dbReference type="EMBL" id="KZ819681">
    <property type="protein sequence ID" value="PWN24477.1"/>
    <property type="molecule type" value="Genomic_DNA"/>
</dbReference>
<reference evidence="2 3" key="1">
    <citation type="journal article" date="2018" name="Mol. Biol. Evol.">
        <title>Broad Genomic Sampling Reveals a Smut Pathogenic Ancestry of the Fungal Clade Ustilaginomycotina.</title>
        <authorList>
            <person name="Kijpornyongpan T."/>
            <person name="Mondo S.J."/>
            <person name="Barry K."/>
            <person name="Sandor L."/>
            <person name="Lee J."/>
            <person name="Lipzen A."/>
            <person name="Pangilinan J."/>
            <person name="LaButti K."/>
            <person name="Hainaut M."/>
            <person name="Henrissat B."/>
            <person name="Grigoriev I.V."/>
            <person name="Spatafora J.W."/>
            <person name="Aime M.C."/>
        </authorList>
    </citation>
    <scope>NUCLEOTIDE SEQUENCE [LARGE SCALE GENOMIC DNA]</scope>
    <source>
        <strain evidence="2 3">MCA 5214</strain>
    </source>
</reference>
<dbReference type="Proteomes" id="UP000245884">
    <property type="component" value="Unassembled WGS sequence"/>
</dbReference>
<evidence type="ECO:0000313" key="3">
    <source>
        <dbReference type="Proteomes" id="UP000245884"/>
    </source>
</evidence>
<gene>
    <name evidence="2" type="ORF">BDZ90DRAFT_125395</name>
</gene>
<proteinExistence type="predicted"/>
<name>A0A316UGM0_9BASI</name>
<accession>A0A316UGM0</accession>
<dbReference type="GeneID" id="37025147"/>
<feature type="signal peptide" evidence="1">
    <location>
        <begin position="1"/>
        <end position="22"/>
    </location>
</feature>
<sequence length="190" mass="21800">MAVLFSLWLLLLLSHFPRLSYADHYNCTWDDAEGESPQNAGYVRFCWAPVYWHDYSHAVYNCDHPVYGHFVKVADWGYLRENTLEFSTPCGGKGFAPDHDCNKYEDWALCNAAADATINPDRFTCRMMHKKDDCQWFESIGPEEVPPAVDIWIKKDLGGKTRRREIQQVGASGRRASRVEVEACSHAMKC</sequence>
<keyword evidence="3" id="KW-1185">Reference proteome</keyword>
<organism evidence="2 3">
    <name type="scientific">Jaminaea rosea</name>
    <dbReference type="NCBI Taxonomy" id="1569628"/>
    <lineage>
        <taxon>Eukaryota</taxon>
        <taxon>Fungi</taxon>
        <taxon>Dikarya</taxon>
        <taxon>Basidiomycota</taxon>
        <taxon>Ustilaginomycotina</taxon>
        <taxon>Exobasidiomycetes</taxon>
        <taxon>Microstromatales</taxon>
        <taxon>Microstromatales incertae sedis</taxon>
        <taxon>Jaminaea</taxon>
    </lineage>
</organism>